<accession>A0A822Z3A2</accession>
<evidence type="ECO:0000313" key="2">
    <source>
        <dbReference type="Proteomes" id="UP000607653"/>
    </source>
</evidence>
<dbReference type="AlphaFoldDB" id="A0A822Z3A2"/>
<proteinExistence type="predicted"/>
<dbReference type="EMBL" id="DUZY01000004">
    <property type="protein sequence ID" value="DAD37929.1"/>
    <property type="molecule type" value="Genomic_DNA"/>
</dbReference>
<name>A0A822Z3A2_NELNU</name>
<reference evidence="1 2" key="1">
    <citation type="journal article" date="2020" name="Mol. Biol. Evol.">
        <title>Distinct Expression and Methylation Patterns for Genes with Different Fates following a Single Whole-Genome Duplication in Flowering Plants.</title>
        <authorList>
            <person name="Shi T."/>
            <person name="Rahmani R.S."/>
            <person name="Gugger P.F."/>
            <person name="Wang M."/>
            <person name="Li H."/>
            <person name="Zhang Y."/>
            <person name="Li Z."/>
            <person name="Wang Q."/>
            <person name="Van de Peer Y."/>
            <person name="Marchal K."/>
            <person name="Chen J."/>
        </authorList>
    </citation>
    <scope>NUCLEOTIDE SEQUENCE [LARGE SCALE GENOMIC DNA]</scope>
    <source>
        <tissue evidence="1">Leaf</tissue>
    </source>
</reference>
<comment type="caution">
    <text evidence="1">The sequence shown here is derived from an EMBL/GenBank/DDBJ whole genome shotgun (WGS) entry which is preliminary data.</text>
</comment>
<protein>
    <submittedName>
        <fullName evidence="1">Uncharacterized protein</fullName>
    </submittedName>
</protein>
<sequence>MGLTPEEEQKTEMINVGMIPKEGQYKIYSTATRGFGIINASTGSRRRGRPFRYQSSLKDHLDFQAMTDIPANLGPSLEELIGQQSVASLRKWIQEMRTTRKPHSEANSLTGSSILDPLPASQNSMILQNQGPNHFHRSLENLIGLEDSSWIEAWDILWKEQQQRAASLTTFVF</sequence>
<dbReference type="Proteomes" id="UP000607653">
    <property type="component" value="Unassembled WGS sequence"/>
</dbReference>
<evidence type="ECO:0000313" key="1">
    <source>
        <dbReference type="EMBL" id="DAD37929.1"/>
    </source>
</evidence>
<gene>
    <name evidence="1" type="ORF">HUJ06_008570</name>
</gene>
<organism evidence="1 2">
    <name type="scientific">Nelumbo nucifera</name>
    <name type="common">Sacred lotus</name>
    <dbReference type="NCBI Taxonomy" id="4432"/>
    <lineage>
        <taxon>Eukaryota</taxon>
        <taxon>Viridiplantae</taxon>
        <taxon>Streptophyta</taxon>
        <taxon>Embryophyta</taxon>
        <taxon>Tracheophyta</taxon>
        <taxon>Spermatophyta</taxon>
        <taxon>Magnoliopsida</taxon>
        <taxon>Proteales</taxon>
        <taxon>Nelumbonaceae</taxon>
        <taxon>Nelumbo</taxon>
    </lineage>
</organism>
<keyword evidence="2" id="KW-1185">Reference proteome</keyword>